<accession>A0ABQ4B8J4</accession>
<keyword evidence="2" id="KW-0472">Membrane</keyword>
<organism evidence="3 4">
    <name type="scientific">Actinoplanes palleronii</name>
    <dbReference type="NCBI Taxonomy" id="113570"/>
    <lineage>
        <taxon>Bacteria</taxon>
        <taxon>Bacillati</taxon>
        <taxon>Actinomycetota</taxon>
        <taxon>Actinomycetes</taxon>
        <taxon>Micromonosporales</taxon>
        <taxon>Micromonosporaceae</taxon>
        <taxon>Actinoplanes</taxon>
    </lineage>
</organism>
<dbReference type="Proteomes" id="UP000624709">
    <property type="component" value="Unassembled WGS sequence"/>
</dbReference>
<gene>
    <name evidence="3" type="ORF">Apa02nite_030890</name>
</gene>
<comment type="caution">
    <text evidence="3">The sequence shown here is derived from an EMBL/GenBank/DDBJ whole genome shotgun (WGS) entry which is preliminary data.</text>
</comment>
<evidence type="ECO:0008006" key="5">
    <source>
        <dbReference type="Google" id="ProtNLM"/>
    </source>
</evidence>
<evidence type="ECO:0000313" key="4">
    <source>
        <dbReference type="Proteomes" id="UP000624709"/>
    </source>
</evidence>
<keyword evidence="4" id="KW-1185">Reference proteome</keyword>
<name>A0ABQ4B8J4_9ACTN</name>
<proteinExistence type="predicted"/>
<keyword evidence="2" id="KW-1133">Transmembrane helix</keyword>
<dbReference type="EMBL" id="BOMS01000043">
    <property type="protein sequence ID" value="GIE66981.1"/>
    <property type="molecule type" value="Genomic_DNA"/>
</dbReference>
<dbReference type="SUPFAM" id="SSF81995">
    <property type="entry name" value="beta-sandwich domain of Sec23/24"/>
    <property type="match status" value="1"/>
</dbReference>
<evidence type="ECO:0000256" key="2">
    <source>
        <dbReference type="SAM" id="Phobius"/>
    </source>
</evidence>
<dbReference type="RefSeq" id="WP_203825539.1">
    <property type="nucleotide sequence ID" value="NZ_BAAATY010000010.1"/>
</dbReference>
<reference evidence="3 4" key="1">
    <citation type="submission" date="2021-01" db="EMBL/GenBank/DDBJ databases">
        <title>Whole genome shotgun sequence of Actinoplanes palleronii NBRC 14916.</title>
        <authorList>
            <person name="Komaki H."/>
            <person name="Tamura T."/>
        </authorList>
    </citation>
    <scope>NUCLEOTIDE SEQUENCE [LARGE SCALE GENOMIC DNA]</scope>
    <source>
        <strain evidence="3 4">NBRC 14916</strain>
    </source>
</reference>
<evidence type="ECO:0000256" key="1">
    <source>
        <dbReference type="SAM" id="MobiDB-lite"/>
    </source>
</evidence>
<feature type="compositionally biased region" description="Pro residues" evidence="1">
    <location>
        <begin position="57"/>
        <end position="72"/>
    </location>
</feature>
<protein>
    <recommendedName>
        <fullName evidence="5">Annexin A11</fullName>
    </recommendedName>
</protein>
<sequence length="206" mass="20856">MSNPVEPPSYGAQNVPPANGGQSFPPPNAGAPGYPPPNAGAPGYPPAPGFQQGGTPGYPPAPGTPGYPPAPGTPGGAPGVIPGFESPKKSKKWLSIVGAVVIGALFLALKLGVLGSFLSSDPTKDAKVGDCISVSEELSDKATETKAEIVDCSKSDAKFSVVGRVDGTDDVNSTKCDPFFKETDKDPAILTSSGDDKYLLCVKAAK</sequence>
<keyword evidence="2" id="KW-0812">Transmembrane</keyword>
<evidence type="ECO:0000313" key="3">
    <source>
        <dbReference type="EMBL" id="GIE66981.1"/>
    </source>
</evidence>
<feature type="region of interest" description="Disordered" evidence="1">
    <location>
        <begin position="1"/>
        <end position="84"/>
    </location>
</feature>
<feature type="transmembrane region" description="Helical" evidence="2">
    <location>
        <begin position="93"/>
        <end position="118"/>
    </location>
</feature>
<feature type="compositionally biased region" description="Pro residues" evidence="1">
    <location>
        <begin position="24"/>
        <end position="48"/>
    </location>
</feature>